<dbReference type="Pfam" id="PF18511">
    <property type="entry name" value="F-box_5"/>
    <property type="match status" value="1"/>
</dbReference>
<accession>A0A086TJQ3</accession>
<evidence type="ECO:0000259" key="2">
    <source>
        <dbReference type="Pfam" id="PF18511"/>
    </source>
</evidence>
<evidence type="ECO:0000256" key="1">
    <source>
        <dbReference type="SAM" id="MobiDB-lite"/>
    </source>
</evidence>
<proteinExistence type="predicted"/>
<organism evidence="3 4">
    <name type="scientific">Podila verticillata NRRL 6337</name>
    <dbReference type="NCBI Taxonomy" id="1069443"/>
    <lineage>
        <taxon>Eukaryota</taxon>
        <taxon>Fungi</taxon>
        <taxon>Fungi incertae sedis</taxon>
        <taxon>Mucoromycota</taxon>
        <taxon>Mortierellomycotina</taxon>
        <taxon>Mortierellomycetes</taxon>
        <taxon>Mortierellales</taxon>
        <taxon>Mortierellaceae</taxon>
        <taxon>Podila</taxon>
    </lineage>
</organism>
<reference evidence="3 4" key="1">
    <citation type="submission" date="2011-02" db="EMBL/GenBank/DDBJ databases">
        <title>The Genome Sequence of Mortierella verticillata NRRL 6337.</title>
        <authorList>
            <consortium name="The Broad Institute Genome Sequencing Platform"/>
            <person name="Russ C."/>
            <person name="Cuomo C."/>
            <person name="Burger G."/>
            <person name="Gray M.W."/>
            <person name="Holland P.W.H."/>
            <person name="King N."/>
            <person name="Lang F.B.F."/>
            <person name="Roger A.J."/>
            <person name="Ruiz-Trillo I."/>
            <person name="Young S.K."/>
            <person name="Zeng Q."/>
            <person name="Gargeya S."/>
            <person name="Alvarado L."/>
            <person name="Berlin A."/>
            <person name="Chapman S.B."/>
            <person name="Chen Z."/>
            <person name="Freedman E."/>
            <person name="Gellesch M."/>
            <person name="Goldberg J."/>
            <person name="Griggs A."/>
            <person name="Gujja S."/>
            <person name="Heilman E."/>
            <person name="Heiman D."/>
            <person name="Howarth C."/>
            <person name="Mehta T."/>
            <person name="Neiman D."/>
            <person name="Pearson M."/>
            <person name="Roberts A."/>
            <person name="Saif S."/>
            <person name="Shea T."/>
            <person name="Shenoy N."/>
            <person name="Sisk P."/>
            <person name="Stolte C."/>
            <person name="Sykes S."/>
            <person name="White J."/>
            <person name="Yandava C."/>
            <person name="Haas B."/>
            <person name="Nusbaum C."/>
            <person name="Birren B."/>
        </authorList>
    </citation>
    <scope>NUCLEOTIDE SEQUENCE [LARGE SCALE GENOMIC DNA]</scope>
    <source>
        <strain evidence="3 4">NRRL 6337</strain>
    </source>
</reference>
<dbReference type="Gene3D" id="3.80.10.10">
    <property type="entry name" value="Ribonuclease Inhibitor"/>
    <property type="match status" value="1"/>
</dbReference>
<dbReference type="SUPFAM" id="SSF52047">
    <property type="entry name" value="RNI-like"/>
    <property type="match status" value="1"/>
</dbReference>
<dbReference type="AlphaFoldDB" id="A0A086TJQ3"/>
<feature type="region of interest" description="Disordered" evidence="1">
    <location>
        <begin position="1"/>
        <end position="22"/>
    </location>
</feature>
<dbReference type="InterPro" id="IPR032675">
    <property type="entry name" value="LRR_dom_sf"/>
</dbReference>
<sequence length="637" mass="72956">MKFSSLKTKSPAKSHDRPLHGPRSPLDVTELLEHIISYIDEHNMRVAVVHVCRRWYFMNQHNLMRELVWHTTSNSKAFARFIARIPSAGRIRWFSQFRGVAKNENTPQWKQFVSAIGRNCKHLQQETPPPKYGTWQRGEGRKNIIKTDKPGNLRLRQTYLRELELNGYVLSGNDLGGLLRLLNSLTSLKINTFYKTVVPMDHFLRHCPKLLTLHLGALPNGHILILPPWIPIELQHNQTTSPGNQANSTVFSLRSLYLQCTILPQLELEELLGMTPHLHELKLINLQSYNFSPPMPQYDGIRLIQHIKALNLPLTSFHFSKGGSEMPDMELQETLNQFVGQILEWSLWGYELKYDVFKCLRLQSNHITSLEIINNQWTYASTVKGGLHDYLCASPHLLHLKTPQMFFPLQRLDLNRVDNISFMDHSLRSNFRHSPPRQDLYIGPGVWACRRLKTLHMGFHRHGDVNIGAPVHGRILYGYLSRVCPNLQDLQIRMSDIDSSLEGGLCLLSKLQSLQTLVIAISAAYQKYERAHLEWMADCPKSGVWQRLQKFAWLEKEGGKSAGRTLDSFVTVPGTGLNGQAEDRLMADLKMLGLIQDVNMLLEGIDEVKNFRCWPLLQGISVYSELDDGGELEMDVA</sequence>
<name>A0A086TJQ3_9FUNG</name>
<feature type="domain" description="COI1 F-box" evidence="2">
    <location>
        <begin position="30"/>
        <end position="57"/>
    </location>
</feature>
<dbReference type="Gene3D" id="1.20.1280.50">
    <property type="match status" value="1"/>
</dbReference>
<evidence type="ECO:0000313" key="3">
    <source>
        <dbReference type="EMBL" id="KFH62180.1"/>
    </source>
</evidence>
<dbReference type="OrthoDB" id="2389045at2759"/>
<dbReference type="Proteomes" id="UP000243308">
    <property type="component" value="Unassembled WGS sequence"/>
</dbReference>
<keyword evidence="4" id="KW-1185">Reference proteome</keyword>
<evidence type="ECO:0000313" key="4">
    <source>
        <dbReference type="Proteomes" id="UP000243308"/>
    </source>
</evidence>
<dbReference type="InterPro" id="IPR041567">
    <property type="entry name" value="COI1_F-box"/>
</dbReference>
<dbReference type="EMBL" id="KN042433">
    <property type="protein sequence ID" value="KFH62180.1"/>
    <property type="molecule type" value="Genomic_DNA"/>
</dbReference>
<protein>
    <recommendedName>
        <fullName evidence="2">COI1 F-box domain-containing protein</fullName>
    </recommendedName>
</protein>
<gene>
    <name evidence="3" type="ORF">MVEG_11819</name>
</gene>